<dbReference type="EMBL" id="JACRTE010000006">
    <property type="protein sequence ID" value="MBC8596630.1"/>
    <property type="molecule type" value="Genomic_DNA"/>
</dbReference>
<dbReference type="AlphaFoldDB" id="A0A926F9W2"/>
<name>A0A926F9W2_9FIRM</name>
<reference evidence="1" key="1">
    <citation type="submission" date="2020-08" db="EMBL/GenBank/DDBJ databases">
        <title>Genome public.</title>
        <authorList>
            <person name="Liu C."/>
            <person name="Sun Q."/>
        </authorList>
    </citation>
    <scope>NUCLEOTIDE SEQUENCE</scope>
    <source>
        <strain evidence="1">NSJ-50</strain>
    </source>
</reference>
<dbReference type="Gene3D" id="3.40.50.880">
    <property type="match status" value="1"/>
</dbReference>
<protein>
    <recommendedName>
        <fullName evidence="3">Glycoside hydrolase family 2</fullName>
    </recommendedName>
</protein>
<dbReference type="RefSeq" id="WP_262432070.1">
    <property type="nucleotide sequence ID" value="NZ_JACRTE010000006.1"/>
</dbReference>
<gene>
    <name evidence="1" type="ORF">H8706_07065</name>
</gene>
<dbReference type="CDD" id="cd03143">
    <property type="entry name" value="A4_beta-galactosidase_middle_domain"/>
    <property type="match status" value="1"/>
</dbReference>
<proteinExistence type="predicted"/>
<dbReference type="Proteomes" id="UP000647416">
    <property type="component" value="Unassembled WGS sequence"/>
</dbReference>
<comment type="caution">
    <text evidence="1">The sequence shown here is derived from an EMBL/GenBank/DDBJ whole genome shotgun (WGS) entry which is preliminary data.</text>
</comment>
<evidence type="ECO:0008006" key="3">
    <source>
        <dbReference type="Google" id="ProtNLM"/>
    </source>
</evidence>
<organism evidence="1 2">
    <name type="scientific">Qingrenia yutianensis</name>
    <dbReference type="NCBI Taxonomy" id="2763676"/>
    <lineage>
        <taxon>Bacteria</taxon>
        <taxon>Bacillati</taxon>
        <taxon>Bacillota</taxon>
        <taxon>Clostridia</taxon>
        <taxon>Eubacteriales</taxon>
        <taxon>Oscillospiraceae</taxon>
        <taxon>Qingrenia</taxon>
    </lineage>
</organism>
<sequence length="1043" mass="120310">MFYSKKDEKELTDKLFENPTSEYRGAPFWAWNTTLEKDEMMRQIDGFKKMGFGGFHMHARVGLESEYLGGRFMDMVRACTDKAKENGMRAYLYDEDRWPSGTAGGFVTKTKKFRRKIASFSKNLPDEIYEKNEALDKAKPYFLSAYDIKLDDDGYLECYKKIGKDDTAKNMKRYFYVFFTAETEWFNNQSAVDSMDKEAMKKFFDITLPAYKNKVGDEFGKTVPSIFTDEPCSAPSWSGVDAKLYTNFSLENEESEKNLFVSWSTHFEDEFKKMRGYDILDRLPEFFYQNRDKNYKVRYDYFDVRSELFVSAFADRYKAKCDELGIAFTGHLMQEDGIGIQARATAETMRFYRSFTIPGIDLLGDRVKFQTAKQAQSAKNQYGREGMMSELYGVTSWDFDFRHHKFQGDWQAALGVTFRVPHLAFLSMRGEGKRDYPASINYQSPWYEEYPLIENHFARLNTALTRGKPIVRVGVVHPAESYWVNCGPDTKTLLARDEIDADFLKITNILLKNNIDFDFICEAELPKLYRENGKNFKVGEMEYSAVILPNIHSLRKSTLEILQKFSSDGKVIVAGRTPEYIDGTYCADVKEKLAECENVTFDECGIIPALEDVREVKIDIFDILPSGEYKTENTTFDNFYIYNLRADNNGKWLFIAHGAKHDYDFCFAKNLKITVNGEYSVKVYNTLNGEISDVPFEYKNGKTICNYVLNASDSLLLRYEKTDAPSIKDNVAKPQNKLYLFSLTDAVDYTLAEPNIYIADKFDAYLDGEKAAENTEILRVDDKIRTLIGEPVRGGRYAQPWTKKFDGRTYNVKLVHKFESKIDTGDVWFATEEKGKIAFNGEQIDMTECGYFTDRDIKKYKLGKIKKGTNIIEIELDYRTKTNLEACYILGDFGVELHGADIKIVKRAEKIFFDTVTNQTLPFYGGNLTYKTEIDTPECDLEIRAHKYRGALVKVKFDGEYVGNTTFAPYGVYVKNVKSGKHTVEFELFGTRYNTFGPLHRAQENADLCTPATYRAKGDWWCEEYKVRNTGILKAPEITVFEK</sequence>
<evidence type="ECO:0000313" key="1">
    <source>
        <dbReference type="EMBL" id="MBC8596630.1"/>
    </source>
</evidence>
<dbReference type="InterPro" id="IPR053161">
    <property type="entry name" value="Ulvan_degrading_GH"/>
</dbReference>
<accession>A0A926F9W2</accession>
<keyword evidence="2" id="KW-1185">Reference proteome</keyword>
<evidence type="ECO:0000313" key="2">
    <source>
        <dbReference type="Proteomes" id="UP000647416"/>
    </source>
</evidence>
<dbReference type="PANTHER" id="PTHR36848">
    <property type="entry name" value="DNA-BINDING PROTEIN (PUTATIVE SECRETED PROTEIN)-RELATED"/>
    <property type="match status" value="1"/>
</dbReference>
<dbReference type="PANTHER" id="PTHR36848:SF2">
    <property type="entry name" value="SECRETED PROTEIN"/>
    <property type="match status" value="1"/>
</dbReference>
<dbReference type="InterPro" id="IPR029062">
    <property type="entry name" value="Class_I_gatase-like"/>
</dbReference>